<proteinExistence type="predicted"/>
<accession>A0A256A509</accession>
<evidence type="ECO:0000313" key="2">
    <source>
        <dbReference type="Proteomes" id="UP000216605"/>
    </source>
</evidence>
<evidence type="ECO:0000313" key="1">
    <source>
        <dbReference type="EMBL" id="OYQ48185.1"/>
    </source>
</evidence>
<dbReference type="EMBL" id="NOXV01000080">
    <property type="protein sequence ID" value="OYQ48185.1"/>
    <property type="molecule type" value="Genomic_DNA"/>
</dbReference>
<dbReference type="Proteomes" id="UP000216605">
    <property type="component" value="Unassembled WGS sequence"/>
</dbReference>
<sequence length="110" mass="12906">MSSLNTYFLEKSSTLIQKLITGQGTAKQRLLDCEIEFCLTFSIPIPADLEPIRKKIIQELNQKNEIRIGENIHSTSYRNTLYSMRNARASKIIGEIYNLYKEIEFRERFK</sequence>
<keyword evidence="2" id="KW-1185">Reference proteome</keyword>
<dbReference type="RefSeq" id="WP_094411656.1">
    <property type="nucleotide sequence ID" value="NZ_NOXV01000080.1"/>
</dbReference>
<gene>
    <name evidence="1" type="ORF">CHU92_00855</name>
</gene>
<protein>
    <submittedName>
        <fullName evidence="1">Uncharacterized protein</fullName>
    </submittedName>
</protein>
<comment type="caution">
    <text evidence="1">The sequence shown here is derived from an EMBL/GenBank/DDBJ whole genome shotgun (WGS) entry which is preliminary data.</text>
</comment>
<name>A0A256A509_9FLAO</name>
<dbReference type="AlphaFoldDB" id="A0A256A509"/>
<organism evidence="1 2">
    <name type="scientific">Flavobacterium cyanobacteriorum</name>
    <dbReference type="NCBI Taxonomy" id="2022802"/>
    <lineage>
        <taxon>Bacteria</taxon>
        <taxon>Pseudomonadati</taxon>
        <taxon>Bacteroidota</taxon>
        <taxon>Flavobacteriia</taxon>
        <taxon>Flavobacteriales</taxon>
        <taxon>Flavobacteriaceae</taxon>
        <taxon>Flavobacterium</taxon>
    </lineage>
</organism>
<reference evidence="1 2" key="1">
    <citation type="submission" date="2017-07" db="EMBL/GenBank/DDBJ databases">
        <title>Flavobacterium cyanobacteriorum sp. nov., isolated from cyanobacterial aggregates in a eutrophic lake.</title>
        <authorList>
            <person name="Cai H."/>
        </authorList>
    </citation>
    <scope>NUCLEOTIDE SEQUENCE [LARGE SCALE GENOMIC DNA]</scope>
    <source>
        <strain evidence="1 2">TH021</strain>
    </source>
</reference>